<dbReference type="CDD" id="cd09630">
    <property type="entry name" value="CDH_like_cytochrome"/>
    <property type="match status" value="1"/>
</dbReference>
<dbReference type="SUPFAM" id="SSF49344">
    <property type="entry name" value="CBD9-like"/>
    <property type="match status" value="1"/>
</dbReference>
<feature type="transmembrane region" description="Helical" evidence="2">
    <location>
        <begin position="271"/>
        <end position="291"/>
    </location>
</feature>
<feature type="transmembrane region" description="Helical" evidence="2">
    <location>
        <begin position="239"/>
        <end position="259"/>
    </location>
</feature>
<dbReference type="InterPro" id="IPR015920">
    <property type="entry name" value="Cellobiose_DH-like_cyt"/>
</dbReference>
<feature type="transmembrane region" description="Helical" evidence="2">
    <location>
        <begin position="338"/>
        <end position="361"/>
    </location>
</feature>
<feature type="domain" description="DOMON" evidence="4">
    <location>
        <begin position="28"/>
        <end position="146"/>
    </location>
</feature>
<dbReference type="InterPro" id="IPR005018">
    <property type="entry name" value="DOMON_domain"/>
</dbReference>
<dbReference type="AlphaFoldDB" id="A0A9P9FC83"/>
<organism evidence="5 6">
    <name type="scientific">Dactylonectria estremocensis</name>
    <dbReference type="NCBI Taxonomy" id="1079267"/>
    <lineage>
        <taxon>Eukaryota</taxon>
        <taxon>Fungi</taxon>
        <taxon>Dikarya</taxon>
        <taxon>Ascomycota</taxon>
        <taxon>Pezizomycotina</taxon>
        <taxon>Sordariomycetes</taxon>
        <taxon>Hypocreomycetidae</taxon>
        <taxon>Hypocreales</taxon>
        <taxon>Nectriaceae</taxon>
        <taxon>Dactylonectria</taxon>
    </lineage>
</organism>
<dbReference type="EMBL" id="JAGMUU010000002">
    <property type="protein sequence ID" value="KAH7159707.1"/>
    <property type="molecule type" value="Genomic_DNA"/>
</dbReference>
<feature type="transmembrane region" description="Helical" evidence="2">
    <location>
        <begin position="311"/>
        <end position="332"/>
    </location>
</feature>
<proteinExistence type="predicted"/>
<feature type="region of interest" description="Disordered" evidence="1">
    <location>
        <begin position="370"/>
        <end position="411"/>
    </location>
</feature>
<sequence length="411" mass="44169">MSKLIIAVILLYTRGILATTSSYCPNNQDACFRWGVPKTAASSGSGDVYVQIKAPTSYQWVGLGIGSRMAGAEMFLVYQDGNGNVTLSTRTCTGHNMPQYTQRSQVELLDGSGVSNEHMVANFKCADCSGLDLSGSNSWIAGWKQGSALDSTDPSQSIQEHDGYASFQVDFALATFSSNGNPFTGSSSGSGSGAISESSSSISEHLVVAHGVIMAIVFVIAYPVGAILMPILGKWMIHAGWQVLAFLSMWVGFGIGYAISRNDGSWGKESHVTLGVIICALLGLQPILGWAHHVHFVKHKQRGMISHAHIWYGRVLMILGIINGGIGLQLASAPSSQIVAYSIVVGVVAVAYITSTSICAMKKARNPKQPLLVQSNSEEEDSEPWMRLPPNQARDQWTNMEDIRGNRSVEH</sequence>
<gene>
    <name evidence="5" type="ORF">B0J13DRAFT_519157</name>
</gene>
<feature type="signal peptide" evidence="3">
    <location>
        <begin position="1"/>
        <end position="18"/>
    </location>
</feature>
<evidence type="ECO:0000256" key="2">
    <source>
        <dbReference type="SAM" id="Phobius"/>
    </source>
</evidence>
<name>A0A9P9FC83_9HYPO</name>
<keyword evidence="2" id="KW-1133">Transmembrane helix</keyword>
<dbReference type="SMART" id="SM00664">
    <property type="entry name" value="DoH"/>
    <property type="match status" value="1"/>
</dbReference>
<comment type="caution">
    <text evidence="5">The sequence shown here is derived from an EMBL/GenBank/DDBJ whole genome shotgun (WGS) entry which is preliminary data.</text>
</comment>
<keyword evidence="2" id="KW-0472">Membrane</keyword>
<keyword evidence="3" id="KW-0732">Signal</keyword>
<dbReference type="PANTHER" id="PTHR47797:SF4">
    <property type="entry name" value="DOMON DOMAIN-CONTAINING PROTEIN"/>
    <property type="match status" value="1"/>
</dbReference>
<feature type="chain" id="PRO_5040221992" description="DOMON domain-containing protein" evidence="3">
    <location>
        <begin position="19"/>
        <end position="411"/>
    </location>
</feature>
<feature type="compositionally biased region" description="Basic and acidic residues" evidence="1">
    <location>
        <begin position="401"/>
        <end position="411"/>
    </location>
</feature>
<protein>
    <recommendedName>
        <fullName evidence="4">DOMON domain-containing protein</fullName>
    </recommendedName>
</protein>
<evidence type="ECO:0000256" key="3">
    <source>
        <dbReference type="SAM" id="SignalP"/>
    </source>
</evidence>
<evidence type="ECO:0000256" key="1">
    <source>
        <dbReference type="SAM" id="MobiDB-lite"/>
    </source>
</evidence>
<dbReference type="Gene3D" id="2.60.40.1210">
    <property type="entry name" value="Cellobiose dehydrogenase, cytochrome domain"/>
    <property type="match status" value="1"/>
</dbReference>
<dbReference type="Pfam" id="PF16010">
    <property type="entry name" value="CDH-cyt"/>
    <property type="match status" value="1"/>
</dbReference>
<keyword evidence="6" id="KW-1185">Reference proteome</keyword>
<keyword evidence="2" id="KW-0812">Transmembrane</keyword>
<dbReference type="OrthoDB" id="19261at2759"/>
<dbReference type="PANTHER" id="PTHR47797">
    <property type="entry name" value="DEHYDROGENASE, PUTATIVE (AFU_ORTHOLOGUE AFUA_8G05805)-RELATED"/>
    <property type="match status" value="1"/>
</dbReference>
<evidence type="ECO:0000313" key="6">
    <source>
        <dbReference type="Proteomes" id="UP000717696"/>
    </source>
</evidence>
<dbReference type="Proteomes" id="UP000717696">
    <property type="component" value="Unassembled WGS sequence"/>
</dbReference>
<evidence type="ECO:0000259" key="4">
    <source>
        <dbReference type="PROSITE" id="PS50836"/>
    </source>
</evidence>
<reference evidence="5" key="1">
    <citation type="journal article" date="2021" name="Nat. Commun.">
        <title>Genetic determinants of endophytism in the Arabidopsis root mycobiome.</title>
        <authorList>
            <person name="Mesny F."/>
            <person name="Miyauchi S."/>
            <person name="Thiergart T."/>
            <person name="Pickel B."/>
            <person name="Atanasova L."/>
            <person name="Karlsson M."/>
            <person name="Huettel B."/>
            <person name="Barry K.W."/>
            <person name="Haridas S."/>
            <person name="Chen C."/>
            <person name="Bauer D."/>
            <person name="Andreopoulos W."/>
            <person name="Pangilinan J."/>
            <person name="LaButti K."/>
            <person name="Riley R."/>
            <person name="Lipzen A."/>
            <person name="Clum A."/>
            <person name="Drula E."/>
            <person name="Henrissat B."/>
            <person name="Kohler A."/>
            <person name="Grigoriev I.V."/>
            <person name="Martin F.M."/>
            <person name="Hacquard S."/>
        </authorList>
    </citation>
    <scope>NUCLEOTIDE SEQUENCE</scope>
    <source>
        <strain evidence="5">MPI-CAGE-AT-0021</strain>
    </source>
</reference>
<feature type="transmembrane region" description="Helical" evidence="2">
    <location>
        <begin position="207"/>
        <end position="232"/>
    </location>
</feature>
<dbReference type="CDD" id="cd08760">
    <property type="entry name" value="Cyt_b561_FRRS1_like"/>
    <property type="match status" value="1"/>
</dbReference>
<accession>A0A9P9FC83</accession>
<evidence type="ECO:0000313" key="5">
    <source>
        <dbReference type="EMBL" id="KAH7159707.1"/>
    </source>
</evidence>
<dbReference type="PROSITE" id="PS50836">
    <property type="entry name" value="DOMON"/>
    <property type="match status" value="1"/>
</dbReference>